<dbReference type="InterPro" id="IPR019410">
    <property type="entry name" value="Methyltransf_16"/>
</dbReference>
<gene>
    <name evidence="1" type="ORF">EVOR1521_LOCUS23583</name>
</gene>
<proteinExistence type="predicted"/>
<name>A0AA36J6P1_9DINO</name>
<dbReference type="InterPro" id="IPR029063">
    <property type="entry name" value="SAM-dependent_MTases_sf"/>
</dbReference>
<keyword evidence="2" id="KW-1185">Reference proteome</keyword>
<protein>
    <submittedName>
        <fullName evidence="1">Uncharacterized protein</fullName>
    </submittedName>
</protein>
<comment type="caution">
    <text evidence="1">The sequence shown here is derived from an EMBL/GenBank/DDBJ whole genome shotgun (WGS) entry which is preliminary data.</text>
</comment>
<sequence>MAPWLRGAVAGLAAPQLLGSVADGRTHLRVPVSQELSLDLLEASLSEQEQLVEEALEEPTNGAESDPYGLVLWPAAQVAAAALVALLKARAPAEKRGSKRRILELGCGTGLCSLAAAAESSGAEVVATDYRAEPLELLQQARHLNERRLGRRLAIRCQNLDFVNQRLPAADFVVAADLLYLRSTSEALAKGCLEALKGGAQVLVGDTGRPGRGAFLRRLQRELKVQVDFEQLHGWSLALPRHELIARQAPEPRPLPVGLMHLRPQDLA</sequence>
<dbReference type="PANTHER" id="PTHR14614">
    <property type="entry name" value="HEPATOCELLULAR CARCINOMA-ASSOCIATED ANTIGEN"/>
    <property type="match status" value="1"/>
</dbReference>
<evidence type="ECO:0000313" key="1">
    <source>
        <dbReference type="EMBL" id="CAJ1400181.1"/>
    </source>
</evidence>
<dbReference type="AlphaFoldDB" id="A0AA36J6P1"/>
<evidence type="ECO:0000313" key="2">
    <source>
        <dbReference type="Proteomes" id="UP001178507"/>
    </source>
</evidence>
<organism evidence="1 2">
    <name type="scientific">Effrenium voratum</name>
    <dbReference type="NCBI Taxonomy" id="2562239"/>
    <lineage>
        <taxon>Eukaryota</taxon>
        <taxon>Sar</taxon>
        <taxon>Alveolata</taxon>
        <taxon>Dinophyceae</taxon>
        <taxon>Suessiales</taxon>
        <taxon>Symbiodiniaceae</taxon>
        <taxon>Effrenium</taxon>
    </lineage>
</organism>
<accession>A0AA36J6P1</accession>
<dbReference type="CDD" id="cd02440">
    <property type="entry name" value="AdoMet_MTases"/>
    <property type="match status" value="1"/>
</dbReference>
<dbReference type="SUPFAM" id="SSF53335">
    <property type="entry name" value="S-adenosyl-L-methionine-dependent methyltransferases"/>
    <property type="match status" value="1"/>
</dbReference>
<dbReference type="Gene3D" id="3.40.50.150">
    <property type="entry name" value="Vaccinia Virus protein VP39"/>
    <property type="match status" value="1"/>
</dbReference>
<dbReference type="EMBL" id="CAUJNA010003362">
    <property type="protein sequence ID" value="CAJ1400181.1"/>
    <property type="molecule type" value="Genomic_DNA"/>
</dbReference>
<dbReference type="Proteomes" id="UP001178507">
    <property type="component" value="Unassembled WGS sequence"/>
</dbReference>
<dbReference type="Pfam" id="PF10294">
    <property type="entry name" value="Methyltransf_16"/>
    <property type="match status" value="1"/>
</dbReference>
<reference evidence="1" key="1">
    <citation type="submission" date="2023-08" db="EMBL/GenBank/DDBJ databases">
        <authorList>
            <person name="Chen Y."/>
            <person name="Shah S."/>
            <person name="Dougan E. K."/>
            <person name="Thang M."/>
            <person name="Chan C."/>
        </authorList>
    </citation>
    <scope>NUCLEOTIDE SEQUENCE</scope>
</reference>